<evidence type="ECO:0000313" key="1">
    <source>
        <dbReference type="EMBL" id="RHN11843.1"/>
    </source>
</evidence>
<accession>A0A415U188</accession>
<dbReference type="EMBL" id="QRQO01000031">
    <property type="protein sequence ID" value="RHN11843.1"/>
    <property type="molecule type" value="Genomic_DNA"/>
</dbReference>
<dbReference type="RefSeq" id="WP_118486237.1">
    <property type="nucleotide sequence ID" value="NZ_QRQO01000031.1"/>
</dbReference>
<evidence type="ECO:0000313" key="2">
    <source>
        <dbReference type="Proteomes" id="UP000283700"/>
    </source>
</evidence>
<organism evidence="1 2">
    <name type="scientific">Anaerobutyricum hallii</name>
    <dbReference type="NCBI Taxonomy" id="39488"/>
    <lineage>
        <taxon>Bacteria</taxon>
        <taxon>Bacillati</taxon>
        <taxon>Bacillota</taxon>
        <taxon>Clostridia</taxon>
        <taxon>Lachnospirales</taxon>
        <taxon>Lachnospiraceae</taxon>
        <taxon>Anaerobutyricum</taxon>
    </lineage>
</organism>
<gene>
    <name evidence="1" type="ORF">DWZ29_10860</name>
</gene>
<proteinExistence type="predicted"/>
<protein>
    <submittedName>
        <fullName evidence="1">Uncharacterized protein</fullName>
    </submittedName>
</protein>
<sequence>MMIKTLDNVYINMEDFSGFTIGYPNDFDFTVMAMKELVDNQTAAIELGRYPSEKEAKDALKKMIEHQDDIKKAEFFGREEGFYYISNIFTMPKPSKNEKADVKRFMIEGREYTVPLKVINEIHRQDMIDYGKNIAENREVTYTMLMIDSNWKGNDEFYYTLASMVENYVDSTAAEDKAIDILKKDVKKEQEEKMLREKENFVVKYLLEFATLEERNQFMGKNPNNVCLYNESEIRDTIAQMPEDIFLDFYGTFKFLYDEDETSQEGK</sequence>
<comment type="caution">
    <text evidence="1">The sequence shown here is derived from an EMBL/GenBank/DDBJ whole genome shotgun (WGS) entry which is preliminary data.</text>
</comment>
<reference evidence="1 2" key="1">
    <citation type="submission" date="2018-08" db="EMBL/GenBank/DDBJ databases">
        <title>A genome reference for cultivated species of the human gut microbiota.</title>
        <authorList>
            <person name="Zou Y."/>
            <person name="Xue W."/>
            <person name="Luo G."/>
        </authorList>
    </citation>
    <scope>NUCLEOTIDE SEQUENCE [LARGE SCALE GENOMIC DNA]</scope>
    <source>
        <strain evidence="1 2">AF31-17AC</strain>
    </source>
</reference>
<dbReference type="Proteomes" id="UP000283700">
    <property type="component" value="Unassembled WGS sequence"/>
</dbReference>
<name>A0A415U188_9FIRM</name>
<dbReference type="AlphaFoldDB" id="A0A415U188"/>